<proteinExistence type="predicted"/>
<keyword evidence="2" id="KW-1185">Reference proteome</keyword>
<dbReference type="Proteomes" id="UP001521116">
    <property type="component" value="Unassembled WGS sequence"/>
</dbReference>
<comment type="caution">
    <text evidence="1">The sequence shown here is derived from an EMBL/GenBank/DDBJ whole genome shotgun (WGS) entry which is preliminary data.</text>
</comment>
<gene>
    <name evidence="1" type="ORF">SLS56_000298</name>
</gene>
<reference evidence="1 2" key="1">
    <citation type="submission" date="2024-02" db="EMBL/GenBank/DDBJ databases">
        <title>De novo assembly and annotation of 12 fungi associated with fruit tree decline syndrome in Ontario, Canada.</title>
        <authorList>
            <person name="Sulman M."/>
            <person name="Ellouze W."/>
            <person name="Ilyukhin E."/>
        </authorList>
    </citation>
    <scope>NUCLEOTIDE SEQUENCE [LARGE SCALE GENOMIC DNA]</scope>
    <source>
        <strain evidence="1 2">M1-105</strain>
    </source>
</reference>
<protein>
    <submittedName>
        <fullName evidence="1">Uncharacterized protein</fullName>
    </submittedName>
</protein>
<evidence type="ECO:0000313" key="1">
    <source>
        <dbReference type="EMBL" id="KAL1638489.1"/>
    </source>
</evidence>
<sequence>MEATAMMDITYHNKPPVRVAPPASTSLIDRLPTELRLQIYDNLFPDKPVPSHPCDAGSFRTDNQPCNTKILRLNRAIHDEAQAILYSKVPFEIRIHPGGISLCGGGQMTYPDFDFGKRGGPRKIHPVGGGAWDAVLRNARRLDIVVVAWVQYNIFDAVKQYTRHFVEQLALADPPLLDLRLAIEWHNGTSNFPVTHPTPQMARQLLEPFEQLRVRRRVDVGNVGTPRYFFGAPALAVVEEEEYRVLKEELRSRMMVR</sequence>
<name>A0ABR3TGI8_9PEZI</name>
<organism evidence="1 2">
    <name type="scientific">Neofusicoccum ribis</name>
    <dbReference type="NCBI Taxonomy" id="45134"/>
    <lineage>
        <taxon>Eukaryota</taxon>
        <taxon>Fungi</taxon>
        <taxon>Dikarya</taxon>
        <taxon>Ascomycota</taxon>
        <taxon>Pezizomycotina</taxon>
        <taxon>Dothideomycetes</taxon>
        <taxon>Dothideomycetes incertae sedis</taxon>
        <taxon>Botryosphaeriales</taxon>
        <taxon>Botryosphaeriaceae</taxon>
        <taxon>Neofusicoccum</taxon>
    </lineage>
</organism>
<evidence type="ECO:0000313" key="2">
    <source>
        <dbReference type="Proteomes" id="UP001521116"/>
    </source>
</evidence>
<accession>A0ABR3TGI8</accession>
<dbReference type="EMBL" id="JAJVDC020000001">
    <property type="protein sequence ID" value="KAL1638489.1"/>
    <property type="molecule type" value="Genomic_DNA"/>
</dbReference>